<dbReference type="EMBL" id="CP002299">
    <property type="protein sequence ID" value="ADP84609.1"/>
    <property type="molecule type" value="Genomic_DNA"/>
</dbReference>
<dbReference type="HOGENOM" id="CLU_018916_0_0_11"/>
<dbReference type="KEGG" id="fri:FraEuI1c_6639"/>
<evidence type="ECO:0000313" key="2">
    <source>
        <dbReference type="EMBL" id="ADP84609.1"/>
    </source>
</evidence>
<evidence type="ECO:0000256" key="1">
    <source>
        <dbReference type="SAM" id="MobiDB-lite"/>
    </source>
</evidence>
<organism evidence="2 3">
    <name type="scientific">Pseudofrankia inefficax (strain DSM 45817 / CECT 9037 / DDB 130130 / EuI1c)</name>
    <name type="common">Frankia inefficax</name>
    <dbReference type="NCBI Taxonomy" id="298654"/>
    <lineage>
        <taxon>Bacteria</taxon>
        <taxon>Bacillati</taxon>
        <taxon>Actinomycetota</taxon>
        <taxon>Actinomycetes</taxon>
        <taxon>Frankiales</taxon>
        <taxon>Frankiaceae</taxon>
        <taxon>Pseudofrankia</taxon>
    </lineage>
</organism>
<evidence type="ECO:0008006" key="4">
    <source>
        <dbReference type="Google" id="ProtNLM"/>
    </source>
</evidence>
<dbReference type="NCBIfam" id="TIGR04267">
    <property type="entry name" value="mod_HExxH"/>
    <property type="match status" value="1"/>
</dbReference>
<protein>
    <recommendedName>
        <fullName evidence="4">HEXXH motif domain-containing protein</fullName>
    </recommendedName>
</protein>
<name>E3JAY8_PSEI1</name>
<reference evidence="2 3" key="1">
    <citation type="submission" date="2010-10" db="EMBL/GenBank/DDBJ databases">
        <title>Complete sequence of Frankia sp. EuI1c.</title>
        <authorList>
            <consortium name="US DOE Joint Genome Institute"/>
            <person name="Lucas S."/>
            <person name="Copeland A."/>
            <person name="Lapidus A."/>
            <person name="Cheng J.-F."/>
            <person name="Bruce D."/>
            <person name="Goodwin L."/>
            <person name="Pitluck S."/>
            <person name="Chertkov O."/>
            <person name="Detter J.C."/>
            <person name="Han C."/>
            <person name="Tapia R."/>
            <person name="Land M."/>
            <person name="Hauser L."/>
            <person name="Jeffries C."/>
            <person name="Kyrpides N."/>
            <person name="Ivanova N."/>
            <person name="Mikhailova N."/>
            <person name="Beauchemin N."/>
            <person name="Sen A."/>
            <person name="Sur S.A."/>
            <person name="Gtari M."/>
            <person name="Wall L."/>
            <person name="Tisa L."/>
            <person name="Woyke T."/>
        </authorList>
    </citation>
    <scope>NUCLEOTIDE SEQUENCE [LARGE SCALE GENOMIC DNA]</scope>
    <source>
        <strain evidence="3">DSM 45817 / CECT 9037 / EuI1c</strain>
    </source>
</reference>
<dbReference type="STRING" id="298654.FraEuI1c_6639"/>
<feature type="region of interest" description="Disordered" evidence="1">
    <location>
        <begin position="574"/>
        <end position="615"/>
    </location>
</feature>
<feature type="region of interest" description="Disordered" evidence="1">
    <location>
        <begin position="1"/>
        <end position="33"/>
    </location>
</feature>
<dbReference type="InterPro" id="IPR026337">
    <property type="entry name" value="AKG_HExxH"/>
</dbReference>
<dbReference type="RefSeq" id="WP_013427720.1">
    <property type="nucleotide sequence ID" value="NC_014666.1"/>
</dbReference>
<accession>E3JAY8</accession>
<proteinExistence type="predicted"/>
<feature type="region of interest" description="Disordered" evidence="1">
    <location>
        <begin position="209"/>
        <end position="235"/>
    </location>
</feature>
<dbReference type="AlphaFoldDB" id="E3JAY8"/>
<gene>
    <name evidence="2" type="ordered locus">FraEuI1c_6639</name>
</gene>
<sequence>MLTTDPGPTEPAGDPAGQASAAESRPSGHPGLTRHRLAVDEFDAIAAGHGDLATLRAGQLSRRMLLIQALAGAAAERRPDLAGLAELDASLAQLRASHRADRAEVDRLLLHPQIGAWGMGCLRLLFGHGPETNRPEAPRRRAGLGSGTLAAQLGCFGTLSAAAALLLGRECDVVAHALDGALAFPTLGLATVPGLSGWVRIRVTFPPIEQPPVGQGSGRQTPGDRPPDERRAGPRRATLSVLAHSGTPEVLARFELELDARPGDRAGTGTGVVHRALAVVAEAGAAGGPGGPAWLPLRTLVSEVDGCRLVVDLDDIDPFRSFNHVPPAPRLDDGELAVWRRRLDEAWELLVTHHRGRASMIASALASLIPLRAPNDAEVLSASSADAFGAVSLTLPHSGLALAASLIHELAHSRLSALLGLVPLFEPDRRAVHYSPWRRDPRPVPGLTQGAFAFLALTDFWNDHRSTVRGAGGRLAQFEYARWRAELPGVMATLLSSGVLTGLGERFVGGMRRGLAAIAGGDVPEDVVALADLASAEHRITWRLRNVRPRAAFVAALGAAWRAGQPCPSLPASSISAGGVPSDGLPSSGVPSSGGPGAVAAIGPTPPDDLAPTAPRFVAPGRLSLSYLRLREPERFEQFLEEPFRLGPVLPAASPADLLLLTGQTTGASLLYHDLIVAEPQRIDHWAGLVLSRRRARGDADPPVCRPEVLMALHAHLRAEGAVAAPIELADWMAAQTAAPASAAMSVGGRAGSHSGDGSNTKSTRTPSATSRTSG</sequence>
<dbReference type="InParanoid" id="E3JAY8"/>
<evidence type="ECO:0000313" key="3">
    <source>
        <dbReference type="Proteomes" id="UP000002484"/>
    </source>
</evidence>
<dbReference type="Proteomes" id="UP000002484">
    <property type="component" value="Chromosome"/>
</dbReference>
<feature type="compositionally biased region" description="Low complexity" evidence="1">
    <location>
        <begin position="761"/>
        <end position="775"/>
    </location>
</feature>
<feature type="compositionally biased region" description="Low complexity" evidence="1">
    <location>
        <begin position="578"/>
        <end position="591"/>
    </location>
</feature>
<keyword evidence="3" id="KW-1185">Reference proteome</keyword>
<dbReference type="eggNOG" id="COG0641">
    <property type="taxonomic scope" value="Bacteria"/>
</dbReference>
<feature type="region of interest" description="Disordered" evidence="1">
    <location>
        <begin position="745"/>
        <end position="775"/>
    </location>
</feature>